<evidence type="ECO:0000313" key="3">
    <source>
        <dbReference type="Proteomes" id="UP001217089"/>
    </source>
</evidence>
<organism evidence="2 3">
    <name type="scientific">Tegillarca granosa</name>
    <name type="common">Malaysian cockle</name>
    <name type="synonym">Anadara granosa</name>
    <dbReference type="NCBI Taxonomy" id="220873"/>
    <lineage>
        <taxon>Eukaryota</taxon>
        <taxon>Metazoa</taxon>
        <taxon>Spiralia</taxon>
        <taxon>Lophotrochozoa</taxon>
        <taxon>Mollusca</taxon>
        <taxon>Bivalvia</taxon>
        <taxon>Autobranchia</taxon>
        <taxon>Pteriomorphia</taxon>
        <taxon>Arcoida</taxon>
        <taxon>Arcoidea</taxon>
        <taxon>Arcidae</taxon>
        <taxon>Tegillarca</taxon>
    </lineage>
</organism>
<dbReference type="InterPro" id="IPR012337">
    <property type="entry name" value="RNaseH-like_sf"/>
</dbReference>
<dbReference type="Proteomes" id="UP001217089">
    <property type="component" value="Unassembled WGS sequence"/>
</dbReference>
<dbReference type="Pfam" id="PF05699">
    <property type="entry name" value="Dimer_Tnp_hAT"/>
    <property type="match status" value="1"/>
</dbReference>
<name>A0ABQ9FU58_TEGGR</name>
<keyword evidence="3" id="KW-1185">Reference proteome</keyword>
<dbReference type="SUPFAM" id="SSF53098">
    <property type="entry name" value="Ribonuclease H-like"/>
    <property type="match status" value="1"/>
</dbReference>
<dbReference type="EMBL" id="JARBDR010000214">
    <property type="protein sequence ID" value="KAJ8319243.1"/>
    <property type="molecule type" value="Genomic_DNA"/>
</dbReference>
<accession>A0ABQ9FU58</accession>
<protein>
    <recommendedName>
        <fullName evidence="1">HAT C-terminal dimerisation domain-containing protein</fullName>
    </recommendedName>
</protein>
<feature type="domain" description="HAT C-terminal dimerisation" evidence="1">
    <location>
        <begin position="1"/>
        <end position="41"/>
    </location>
</feature>
<evidence type="ECO:0000259" key="1">
    <source>
        <dbReference type="Pfam" id="PF05699"/>
    </source>
</evidence>
<gene>
    <name evidence="2" type="ORF">KUTeg_004334</name>
</gene>
<dbReference type="InterPro" id="IPR008906">
    <property type="entry name" value="HATC_C_dom"/>
</dbReference>
<reference evidence="2 3" key="1">
    <citation type="submission" date="2022-12" db="EMBL/GenBank/DDBJ databases">
        <title>Chromosome-level genome of Tegillarca granosa.</title>
        <authorList>
            <person name="Kim J."/>
        </authorList>
    </citation>
    <scope>NUCLEOTIDE SEQUENCE [LARGE SCALE GENOMIC DNA]</scope>
    <source>
        <strain evidence="2">Teg-2019</strain>
        <tissue evidence="2">Adductor muscle</tissue>
    </source>
</reference>
<comment type="caution">
    <text evidence="2">The sequence shown here is derived from an EMBL/GenBank/DDBJ whole genome shotgun (WGS) entry which is preliminary data.</text>
</comment>
<sequence length="102" mass="11013">MCVPATSVPSKRVFSTAGGTVTKQRIALEPDTLGKLIFINKLGPSTEVGKNSNVQTPKLEIKQKPMEKEPVGTIANLPSVKDMRMDEAVPVLPALQESTRLL</sequence>
<evidence type="ECO:0000313" key="2">
    <source>
        <dbReference type="EMBL" id="KAJ8319243.1"/>
    </source>
</evidence>
<proteinExistence type="predicted"/>